<name>A0ABX5WXT7_9GAMM</name>
<dbReference type="PROSITE" id="PS50111">
    <property type="entry name" value="CHEMOTAXIS_TRANSDUC_2"/>
    <property type="match status" value="1"/>
</dbReference>
<gene>
    <name evidence="11" type="ORF">FM037_12570</name>
</gene>
<accession>A0ABX5WXT7</accession>
<dbReference type="InterPro" id="IPR003660">
    <property type="entry name" value="HAMP_dom"/>
</dbReference>
<keyword evidence="2 8" id="KW-0812">Transmembrane</keyword>
<comment type="similarity">
    <text evidence="6">Belongs to the methyl-accepting chemotaxis (MCP) protein family.</text>
</comment>
<evidence type="ECO:0000313" key="11">
    <source>
        <dbReference type="EMBL" id="QDO83921.1"/>
    </source>
</evidence>
<dbReference type="InterPro" id="IPR004089">
    <property type="entry name" value="MCPsignal_dom"/>
</dbReference>
<proteinExistence type="inferred from homology"/>
<evidence type="ECO:0000259" key="10">
    <source>
        <dbReference type="PROSITE" id="PS50885"/>
    </source>
</evidence>
<dbReference type="CDD" id="cd06225">
    <property type="entry name" value="HAMP"/>
    <property type="match status" value="1"/>
</dbReference>
<dbReference type="Gene3D" id="1.10.287.950">
    <property type="entry name" value="Methyl-accepting chemotaxis protein"/>
    <property type="match status" value="1"/>
</dbReference>
<keyword evidence="5 7" id="KW-0807">Transducer</keyword>
<dbReference type="PRINTS" id="PR00260">
    <property type="entry name" value="CHEMTRNSDUCR"/>
</dbReference>
<evidence type="ECO:0000256" key="7">
    <source>
        <dbReference type="PROSITE-ProRule" id="PRU00284"/>
    </source>
</evidence>
<dbReference type="Pfam" id="PF00015">
    <property type="entry name" value="MCPsignal"/>
    <property type="match status" value="1"/>
</dbReference>
<dbReference type="Pfam" id="PF00672">
    <property type="entry name" value="HAMP"/>
    <property type="match status" value="1"/>
</dbReference>
<comment type="subcellular location">
    <subcellularLocation>
        <location evidence="1">Membrane</location>
        <topology evidence="1">Multi-pass membrane protein</topology>
    </subcellularLocation>
</comment>
<evidence type="ECO:0000256" key="5">
    <source>
        <dbReference type="ARBA" id="ARBA00023224"/>
    </source>
</evidence>
<dbReference type="EMBL" id="CP041614">
    <property type="protein sequence ID" value="QDO83921.1"/>
    <property type="molecule type" value="Genomic_DNA"/>
</dbReference>
<evidence type="ECO:0000256" key="6">
    <source>
        <dbReference type="ARBA" id="ARBA00029447"/>
    </source>
</evidence>
<dbReference type="SMART" id="SM00304">
    <property type="entry name" value="HAMP"/>
    <property type="match status" value="1"/>
</dbReference>
<dbReference type="PANTHER" id="PTHR32089:SF119">
    <property type="entry name" value="METHYL-ACCEPTING CHEMOTAXIS PROTEIN CTPL"/>
    <property type="match status" value="1"/>
</dbReference>
<dbReference type="PROSITE" id="PS50885">
    <property type="entry name" value="HAMP"/>
    <property type="match status" value="1"/>
</dbReference>
<evidence type="ECO:0000256" key="4">
    <source>
        <dbReference type="ARBA" id="ARBA00023136"/>
    </source>
</evidence>
<protein>
    <submittedName>
        <fullName evidence="11">Methyl-accepting chemotaxis protein</fullName>
    </submittedName>
</protein>
<feature type="transmembrane region" description="Helical" evidence="8">
    <location>
        <begin position="20"/>
        <end position="41"/>
    </location>
</feature>
<keyword evidence="12" id="KW-1185">Reference proteome</keyword>
<keyword evidence="4 8" id="KW-0472">Membrane</keyword>
<reference evidence="11 12" key="1">
    <citation type="submission" date="2019-07" db="EMBL/GenBank/DDBJ databases">
        <title>Shewanella sp. YLB-06 whole genomic sequence.</title>
        <authorList>
            <person name="Yu L."/>
        </authorList>
    </citation>
    <scope>NUCLEOTIDE SEQUENCE [LARGE SCALE GENOMIC DNA]</scope>
    <source>
        <strain evidence="11 12">YLB-06</strain>
    </source>
</reference>
<evidence type="ECO:0000256" key="2">
    <source>
        <dbReference type="ARBA" id="ARBA00022692"/>
    </source>
</evidence>
<feature type="domain" description="HAMP" evidence="10">
    <location>
        <begin position="175"/>
        <end position="229"/>
    </location>
</feature>
<dbReference type="SUPFAM" id="SSF58104">
    <property type="entry name" value="Methyl-accepting chemotaxis protein (MCP) signaling domain"/>
    <property type="match status" value="1"/>
</dbReference>
<feature type="domain" description="Methyl-accepting transducer" evidence="9">
    <location>
        <begin position="234"/>
        <end position="470"/>
    </location>
</feature>
<keyword evidence="3 8" id="KW-1133">Transmembrane helix</keyword>
<evidence type="ECO:0000256" key="8">
    <source>
        <dbReference type="SAM" id="Phobius"/>
    </source>
</evidence>
<dbReference type="Proteomes" id="UP000315947">
    <property type="component" value="Chromosome"/>
</dbReference>
<sequence length="506" mass="55058">MGSLTGNNPMKIINSIAFRLIVATLIAVSFLITVMSTISYYSQKTLLQDRQQQQLQHAISRLELNLPTAVWNFEQERIVNILKSEQASEHIAVIEFINDKDEISATVGDNKTRQKMSIPLVFIEDGESNSLGQLAIYIDNNSIRSVLGDLLITSVIEALSLGLLIILITYTLYKTLIAKPLLKLTLALENMDRGQSDLTHRLHVGNKDEFARVSQGFNRFVEMIQAIVSAFQESIAKTSVQAMQANEDARESIQLIAAQQQETDQMATAITQMSSSAGEVASRVNQTAESAEQARKDTQAVALILQETVASIEQLALQLKNSEHAINSLDENVQGIVSVMDVINGVAEQTNLLALNAAIEAARAGEHGRGFAVVADEVRGLAQRTQASTLEIKEKIDGLRKSTNTAVESTLASFELSATAVDNAKRSEASITGILDATSSISSMSEQIAVAVNEQSHVAEELSKNVNQIVSLGYDNTESLNKVSDTIQALLSLSKDLDELAKQFIT</sequence>
<evidence type="ECO:0000256" key="1">
    <source>
        <dbReference type="ARBA" id="ARBA00004141"/>
    </source>
</evidence>
<evidence type="ECO:0000256" key="3">
    <source>
        <dbReference type="ARBA" id="ARBA00022989"/>
    </source>
</evidence>
<dbReference type="PANTHER" id="PTHR32089">
    <property type="entry name" value="METHYL-ACCEPTING CHEMOTAXIS PROTEIN MCPB"/>
    <property type="match status" value="1"/>
</dbReference>
<dbReference type="InterPro" id="IPR004090">
    <property type="entry name" value="Chemotax_Me-accpt_rcpt"/>
</dbReference>
<evidence type="ECO:0000259" key="9">
    <source>
        <dbReference type="PROSITE" id="PS50111"/>
    </source>
</evidence>
<dbReference type="SMART" id="SM00283">
    <property type="entry name" value="MA"/>
    <property type="match status" value="1"/>
</dbReference>
<feature type="transmembrane region" description="Helical" evidence="8">
    <location>
        <begin position="150"/>
        <end position="173"/>
    </location>
</feature>
<organism evidence="11 12">
    <name type="scientific">Shewanella psychropiezotolerans</name>
    <dbReference type="NCBI Taxonomy" id="2593655"/>
    <lineage>
        <taxon>Bacteria</taxon>
        <taxon>Pseudomonadati</taxon>
        <taxon>Pseudomonadota</taxon>
        <taxon>Gammaproteobacteria</taxon>
        <taxon>Alteromonadales</taxon>
        <taxon>Shewanellaceae</taxon>
        <taxon>Shewanella</taxon>
    </lineage>
</organism>
<dbReference type="CDD" id="cd11386">
    <property type="entry name" value="MCP_signal"/>
    <property type="match status" value="1"/>
</dbReference>
<evidence type="ECO:0000313" key="12">
    <source>
        <dbReference type="Proteomes" id="UP000315947"/>
    </source>
</evidence>